<dbReference type="SUPFAM" id="SSF111369">
    <property type="entry name" value="HlyD-like secretion proteins"/>
    <property type="match status" value="1"/>
</dbReference>
<dbReference type="PANTHER" id="PTHR32347">
    <property type="entry name" value="EFFLUX SYSTEM COMPONENT YKNX-RELATED"/>
    <property type="match status" value="1"/>
</dbReference>
<dbReference type="InterPro" id="IPR008915">
    <property type="entry name" value="Peptidase_M50"/>
</dbReference>
<evidence type="ECO:0000256" key="9">
    <source>
        <dbReference type="SAM" id="MobiDB-lite"/>
    </source>
</evidence>
<accession>A0A0S4LEG2</accession>
<feature type="transmembrane region" description="Helical" evidence="10">
    <location>
        <begin position="359"/>
        <end position="382"/>
    </location>
</feature>
<keyword evidence="13" id="KW-1185">Reference proteome</keyword>
<feature type="transmembrane region" description="Helical" evidence="10">
    <location>
        <begin position="185"/>
        <end position="203"/>
    </location>
</feature>
<evidence type="ECO:0000256" key="5">
    <source>
        <dbReference type="ARBA" id="ARBA00022692"/>
    </source>
</evidence>
<reference evidence="12 13" key="1">
    <citation type="submission" date="2015-10" db="EMBL/GenBank/DDBJ databases">
        <authorList>
            <person name="Gilbert D.G."/>
        </authorList>
    </citation>
    <scope>NUCLEOTIDE SEQUENCE [LARGE SCALE GENOMIC DNA]</scope>
    <source>
        <strain evidence="12">COMA1</strain>
    </source>
</reference>
<protein>
    <recommendedName>
        <fullName evidence="11">Peptidase M50 domain-containing protein</fullName>
    </recommendedName>
</protein>
<keyword evidence="5 10" id="KW-0812">Transmembrane</keyword>
<dbReference type="InterPro" id="IPR050465">
    <property type="entry name" value="UPF0194_transport"/>
</dbReference>
<keyword evidence="8 10" id="KW-0472">Membrane</keyword>
<keyword evidence="6 10" id="KW-1133">Transmembrane helix</keyword>
<sequence>MGSPEAPGTKPQERKLPTLRPNLQFNRGTPTPDGVPTWTIVDPIRNRYFQIEWPVYQMIQRWSAGTIEKLHAAMTKDTTCHTTIADVEDLVKFLYTNNLTEQSASGKHTDYQTQAQAGEHNWLMWVVHHYLFIKIPLVHPHNFLKSTLPFVEPFYTRIAGSTFGVLGFFGLILVGRQWDTFVSTFLYFFNWRGAILYSLSLGAVKIVHELGHAYTATRFGCRVPTMGVAFMVMMPVMYSDVTDSYRLTSKRKRLLIAAGGIIAELGLAALALFAWGFLPEGTLRSIAFIVATTSLAMSLVVNLNPLMRFDGYYVLADGLGLPNLQDRAFAFGQWRLRNLLFGRHGAAPETLSTRVQHTLVVYAWAIWLYRLILFTGIAVMVYHYFFKALGILLFLVEIVWFIAMPIYRELTAWWNSRKLYAASPRAWFSTACLVALLAMTVIPVQTSISIPAVLQASSYATIFAPTAGRLQEVLVRDGQVVKAGDALVVLENPSLDKDVRLAETKVAMWDYRLGRLAGYGQDRDQRQVIGESLRAGLAELSGLEAKRANLTLKAPISGIVRDRADSLTTGRWIDQKVPLAYLVDEHRTEIESFVPVDELAYVAIGQPAWFIPLDLTRPSVRAHVTQIAEVDEREFTVPYLASIYGGDIPVRKDDMGRLKPERSVYRVRLSLDEAAMGPGLILPGHVQIEGQPSSVAKRAWDQVAATLVRESGF</sequence>
<comment type="cofactor">
    <cofactor evidence="1">
        <name>Zn(2+)</name>
        <dbReference type="ChEBI" id="CHEBI:29105"/>
    </cofactor>
</comment>
<dbReference type="OrthoDB" id="9759690at2"/>
<dbReference type="GO" id="GO:0016020">
    <property type="term" value="C:membrane"/>
    <property type="evidence" value="ECO:0007669"/>
    <property type="project" value="UniProtKB-SubCell"/>
</dbReference>
<dbReference type="EMBL" id="CZQA01000008">
    <property type="protein sequence ID" value="CUS35991.1"/>
    <property type="molecule type" value="Genomic_DNA"/>
</dbReference>
<dbReference type="Pfam" id="PF02163">
    <property type="entry name" value="Peptidase_M50"/>
    <property type="match status" value="1"/>
</dbReference>
<evidence type="ECO:0000256" key="8">
    <source>
        <dbReference type="ARBA" id="ARBA00023136"/>
    </source>
</evidence>
<gene>
    <name evidence="12" type="ORF">COMA1_20580</name>
</gene>
<comment type="subcellular location">
    <subcellularLocation>
        <location evidence="3">Cell envelope</location>
    </subcellularLocation>
    <subcellularLocation>
        <location evidence="2">Membrane</location>
        <topology evidence="2">Multi-pass membrane protein</topology>
    </subcellularLocation>
</comment>
<dbReference type="Proteomes" id="UP000199032">
    <property type="component" value="Unassembled WGS sequence"/>
</dbReference>
<feature type="transmembrane region" description="Helical" evidence="10">
    <location>
        <begin position="283"/>
        <end position="303"/>
    </location>
</feature>
<organism evidence="12 13">
    <name type="scientific">Candidatus Nitrospira nitrosa</name>
    <dbReference type="NCBI Taxonomy" id="1742972"/>
    <lineage>
        <taxon>Bacteria</taxon>
        <taxon>Pseudomonadati</taxon>
        <taxon>Nitrospirota</taxon>
        <taxon>Nitrospiria</taxon>
        <taxon>Nitrospirales</taxon>
        <taxon>Nitrospiraceae</taxon>
        <taxon>Nitrospira</taxon>
    </lineage>
</organism>
<dbReference type="AlphaFoldDB" id="A0A0S4LEG2"/>
<dbReference type="RefSeq" id="WP_090748571.1">
    <property type="nucleotide sequence ID" value="NZ_CZQA01000008.1"/>
</dbReference>
<dbReference type="STRING" id="1742972.COMA1_20580"/>
<name>A0A0S4LEG2_9BACT</name>
<dbReference type="GO" id="GO:0030313">
    <property type="term" value="C:cell envelope"/>
    <property type="evidence" value="ECO:0007669"/>
    <property type="project" value="UniProtKB-SubCell"/>
</dbReference>
<keyword evidence="7" id="KW-0175">Coiled coil</keyword>
<feature type="region of interest" description="Disordered" evidence="9">
    <location>
        <begin position="1"/>
        <end position="34"/>
    </location>
</feature>
<comment type="similarity">
    <text evidence="4">Belongs to the peptidase M50B family.</text>
</comment>
<evidence type="ECO:0000313" key="13">
    <source>
        <dbReference type="Proteomes" id="UP000199032"/>
    </source>
</evidence>
<feature type="transmembrane region" description="Helical" evidence="10">
    <location>
        <begin position="427"/>
        <end position="444"/>
    </location>
</feature>
<feature type="transmembrane region" description="Helical" evidence="10">
    <location>
        <begin position="154"/>
        <end position="173"/>
    </location>
</feature>
<feature type="transmembrane region" description="Helical" evidence="10">
    <location>
        <begin position="388"/>
        <end position="407"/>
    </location>
</feature>
<evidence type="ECO:0000259" key="11">
    <source>
        <dbReference type="Pfam" id="PF02163"/>
    </source>
</evidence>
<proteinExistence type="inferred from homology"/>
<dbReference type="GO" id="GO:0006508">
    <property type="term" value="P:proteolysis"/>
    <property type="evidence" value="ECO:0007669"/>
    <property type="project" value="InterPro"/>
</dbReference>
<feature type="domain" description="Peptidase M50" evidence="11">
    <location>
        <begin position="198"/>
        <end position="304"/>
    </location>
</feature>
<dbReference type="Gene3D" id="2.40.50.100">
    <property type="match status" value="1"/>
</dbReference>
<evidence type="ECO:0000256" key="4">
    <source>
        <dbReference type="ARBA" id="ARBA00007931"/>
    </source>
</evidence>
<evidence type="ECO:0000256" key="2">
    <source>
        <dbReference type="ARBA" id="ARBA00004141"/>
    </source>
</evidence>
<evidence type="ECO:0000256" key="7">
    <source>
        <dbReference type="ARBA" id="ARBA00023054"/>
    </source>
</evidence>
<feature type="transmembrane region" description="Helical" evidence="10">
    <location>
        <begin position="254"/>
        <end position="277"/>
    </location>
</feature>
<dbReference type="PANTHER" id="PTHR32347:SF23">
    <property type="entry name" value="BLL5650 PROTEIN"/>
    <property type="match status" value="1"/>
</dbReference>
<evidence type="ECO:0000256" key="3">
    <source>
        <dbReference type="ARBA" id="ARBA00004196"/>
    </source>
</evidence>
<evidence type="ECO:0000256" key="6">
    <source>
        <dbReference type="ARBA" id="ARBA00022989"/>
    </source>
</evidence>
<evidence type="ECO:0000313" key="12">
    <source>
        <dbReference type="EMBL" id="CUS35991.1"/>
    </source>
</evidence>
<feature type="transmembrane region" description="Helical" evidence="10">
    <location>
        <begin position="223"/>
        <end position="242"/>
    </location>
</feature>
<evidence type="ECO:0000256" key="10">
    <source>
        <dbReference type="SAM" id="Phobius"/>
    </source>
</evidence>
<evidence type="ECO:0000256" key="1">
    <source>
        <dbReference type="ARBA" id="ARBA00001947"/>
    </source>
</evidence>